<accession>A0A6J4KXD0</accession>
<evidence type="ECO:0000313" key="2">
    <source>
        <dbReference type="EMBL" id="CAA9316653.1"/>
    </source>
</evidence>
<feature type="compositionally biased region" description="Low complexity" evidence="1">
    <location>
        <begin position="18"/>
        <end position="34"/>
    </location>
</feature>
<dbReference type="AlphaFoldDB" id="A0A6J4KXD0"/>
<reference evidence="2" key="1">
    <citation type="submission" date="2020-02" db="EMBL/GenBank/DDBJ databases">
        <authorList>
            <person name="Meier V. D."/>
        </authorList>
    </citation>
    <scope>NUCLEOTIDE SEQUENCE</scope>
    <source>
        <strain evidence="2">AVDCRST_MAG16</strain>
    </source>
</reference>
<evidence type="ECO:0000256" key="1">
    <source>
        <dbReference type="SAM" id="MobiDB-lite"/>
    </source>
</evidence>
<feature type="non-terminal residue" evidence="2">
    <location>
        <position position="1"/>
    </location>
</feature>
<name>A0A6J4KXD0_9ACTN</name>
<organism evidence="2">
    <name type="scientific">uncultured Frankineae bacterium</name>
    <dbReference type="NCBI Taxonomy" id="437475"/>
    <lineage>
        <taxon>Bacteria</taxon>
        <taxon>Bacillati</taxon>
        <taxon>Actinomycetota</taxon>
        <taxon>Actinomycetes</taxon>
        <taxon>Frankiales</taxon>
        <taxon>environmental samples</taxon>
    </lineage>
</organism>
<feature type="region of interest" description="Disordered" evidence="1">
    <location>
        <begin position="1"/>
        <end position="42"/>
    </location>
</feature>
<sequence length="42" mass="4634">GAWHRRSSGWRVCRTDRSPSTSRSSTACTARCRTPSPASTRP</sequence>
<dbReference type="EMBL" id="CADCUE010000040">
    <property type="protein sequence ID" value="CAA9316653.1"/>
    <property type="molecule type" value="Genomic_DNA"/>
</dbReference>
<feature type="non-terminal residue" evidence="2">
    <location>
        <position position="42"/>
    </location>
</feature>
<protein>
    <submittedName>
        <fullName evidence="2">Uncharacterized protein</fullName>
    </submittedName>
</protein>
<gene>
    <name evidence="2" type="ORF">AVDCRST_MAG16-465</name>
</gene>
<proteinExistence type="predicted"/>